<organism evidence="1 2">
    <name type="scientific">Trichonephila clavata</name>
    <name type="common">Joro spider</name>
    <name type="synonym">Nephila clavata</name>
    <dbReference type="NCBI Taxonomy" id="2740835"/>
    <lineage>
        <taxon>Eukaryota</taxon>
        <taxon>Metazoa</taxon>
        <taxon>Ecdysozoa</taxon>
        <taxon>Arthropoda</taxon>
        <taxon>Chelicerata</taxon>
        <taxon>Arachnida</taxon>
        <taxon>Araneae</taxon>
        <taxon>Araneomorphae</taxon>
        <taxon>Entelegynae</taxon>
        <taxon>Araneoidea</taxon>
        <taxon>Nephilidae</taxon>
        <taxon>Trichonephila</taxon>
    </lineage>
</organism>
<reference evidence="1" key="1">
    <citation type="submission" date="2020-07" db="EMBL/GenBank/DDBJ databases">
        <title>Multicomponent nature underlies the extraordinary mechanical properties of spider dragline silk.</title>
        <authorList>
            <person name="Kono N."/>
            <person name="Nakamura H."/>
            <person name="Mori M."/>
            <person name="Yoshida Y."/>
            <person name="Ohtoshi R."/>
            <person name="Malay A.D."/>
            <person name="Moran D.A.P."/>
            <person name="Tomita M."/>
            <person name="Numata K."/>
            <person name="Arakawa K."/>
        </authorList>
    </citation>
    <scope>NUCLEOTIDE SEQUENCE</scope>
</reference>
<dbReference type="Proteomes" id="UP000887116">
    <property type="component" value="Unassembled WGS sequence"/>
</dbReference>
<name>A0A8X6LUM1_TRICU</name>
<gene>
    <name evidence="1" type="primary">LYST_0</name>
    <name evidence="1" type="ORF">TNCT_84101</name>
</gene>
<dbReference type="OrthoDB" id="10383475at2759"/>
<proteinExistence type="predicted"/>
<accession>A0A8X6LUM1</accession>
<comment type="caution">
    <text evidence="1">The sequence shown here is derived from an EMBL/GenBank/DDBJ whole genome shotgun (WGS) entry which is preliminary data.</text>
</comment>
<evidence type="ECO:0000313" key="1">
    <source>
        <dbReference type="EMBL" id="GFR21252.1"/>
    </source>
</evidence>
<dbReference type="AlphaFoldDB" id="A0A8X6LUM1"/>
<dbReference type="EMBL" id="BMAO01018127">
    <property type="protein sequence ID" value="GFR21252.1"/>
    <property type="molecule type" value="Genomic_DNA"/>
</dbReference>
<keyword evidence="2" id="KW-1185">Reference proteome</keyword>
<evidence type="ECO:0000313" key="2">
    <source>
        <dbReference type="Proteomes" id="UP000887116"/>
    </source>
</evidence>
<sequence>MSEEYFPEKIALMIPHIMQKLLIFKFDGSVFKSICLFTLLLHKSSSTYVCHSRPAFFFLTIIDKLCNRKDGLNNQTSTTIWYADEVENYFPLQKEIDSSILKRSLSAPDKNSVSNSSVKENRTLLKMKSADCLDFSSDSKNMQQFSNNMEHRTDIDSEINISKDKMEVSNATEVSKISIGLLKLINSFINRDSPVEVLHLIQPEIFIVLSYTSDSEVCVSALKVLSSFLKEASENVRNSFLNIKGFHLLSNQLHQHLYDRRIFDACFSFLFDIPLLSVDLSNLYNSGEVTTFHVMSWLPLLAIIPNASSDPLICEKIVSILTKFLRLGPSIVVDLLDNGLSMSISLLIIQISQDYKVEVSNLKRKELDKCLKAIGDLMKVISIELCSSKRSKDFSELCEVLHLFSDLESKFLEKYGPDCHTVCILRDYQCIMFQVIKDLSQFWDFRTLKSDSSFLNDKTVWELLTEFQESLGTFSTISVPVDDIATEPELHYPAETSHIGVERSILEIPMTEIINRFEYMLEEAKNFIIFKDPRIKISMKERDFIKTIFIFCIKGLGISMSKNVNIMKSEYSTLMCCLKDVLKKEVFITFFSEYLISIKIII</sequence>
<protein>
    <submittedName>
        <fullName evidence="1">Lysosomal-trafficking regulator</fullName>
    </submittedName>
</protein>